<dbReference type="Proteomes" id="UP000199645">
    <property type="component" value="Unassembled WGS sequence"/>
</dbReference>
<dbReference type="EMBL" id="FONV01000001">
    <property type="protein sequence ID" value="SFE31430.1"/>
    <property type="molecule type" value="Genomic_DNA"/>
</dbReference>
<keyword evidence="1" id="KW-0472">Membrane</keyword>
<evidence type="ECO:0008006" key="4">
    <source>
        <dbReference type="Google" id="ProtNLM"/>
    </source>
</evidence>
<name>A0A1I1ZM71_9ACTN</name>
<organism evidence="2 3">
    <name type="scientific">Actinoplanes philippinensis</name>
    <dbReference type="NCBI Taxonomy" id="35752"/>
    <lineage>
        <taxon>Bacteria</taxon>
        <taxon>Bacillati</taxon>
        <taxon>Actinomycetota</taxon>
        <taxon>Actinomycetes</taxon>
        <taxon>Micromonosporales</taxon>
        <taxon>Micromonosporaceae</taxon>
        <taxon>Actinoplanes</taxon>
    </lineage>
</organism>
<keyword evidence="1" id="KW-0812">Transmembrane</keyword>
<dbReference type="AlphaFoldDB" id="A0A1I1ZM71"/>
<evidence type="ECO:0000313" key="2">
    <source>
        <dbReference type="EMBL" id="SFE31430.1"/>
    </source>
</evidence>
<evidence type="ECO:0000313" key="3">
    <source>
        <dbReference type="Proteomes" id="UP000199645"/>
    </source>
</evidence>
<sequence>MVRSSAFRRRWPVPQAPLMSFLTASAARRAVTVLMIVLAICGTALTLDAKPAGAAASSDRLVLTWAEDGNRLQVTGVGYRARDLVEVRLGSNPIQQTRGDDNGRIEVSVPETLLGAGMSGASIVLAGRSVSGTSRILISAIPPRAAARGPVDLLPWALGAVALAALPLGLWLRRRTRAAATDVAPSGYRSRHAA</sequence>
<keyword evidence="1" id="KW-1133">Transmembrane helix</keyword>
<keyword evidence="3" id="KW-1185">Reference proteome</keyword>
<protein>
    <recommendedName>
        <fullName evidence="4">MYXO-CTERM domain-containing protein</fullName>
    </recommendedName>
</protein>
<feature type="transmembrane region" description="Helical" evidence="1">
    <location>
        <begin position="153"/>
        <end position="172"/>
    </location>
</feature>
<dbReference type="STRING" id="35752.SAMN05421541_101121"/>
<accession>A0A1I1ZM71</accession>
<gene>
    <name evidence="2" type="ORF">SAMN05421541_101121</name>
</gene>
<reference evidence="2 3" key="1">
    <citation type="submission" date="2016-10" db="EMBL/GenBank/DDBJ databases">
        <authorList>
            <person name="de Groot N.N."/>
        </authorList>
    </citation>
    <scope>NUCLEOTIDE SEQUENCE [LARGE SCALE GENOMIC DNA]</scope>
    <source>
        <strain evidence="2 3">DSM 43019</strain>
    </source>
</reference>
<evidence type="ECO:0000256" key="1">
    <source>
        <dbReference type="SAM" id="Phobius"/>
    </source>
</evidence>
<proteinExistence type="predicted"/>